<dbReference type="EMBL" id="JAWZYT010000267">
    <property type="protein sequence ID" value="KAK4325635.1"/>
    <property type="molecule type" value="Genomic_DNA"/>
</dbReference>
<dbReference type="InterPro" id="IPR058698">
    <property type="entry name" value="CUB_metazoa"/>
</dbReference>
<reference evidence="2" key="1">
    <citation type="submission" date="2023-11" db="EMBL/GenBank/DDBJ databases">
        <title>Genome assemblies of two species of porcelain crab, Petrolisthes cinctipes and Petrolisthes manimaculis (Anomura: Porcellanidae).</title>
        <authorList>
            <person name="Angst P."/>
        </authorList>
    </citation>
    <scope>NUCLEOTIDE SEQUENCE</scope>
    <source>
        <strain evidence="2">PB745_02</strain>
        <tissue evidence="2">Gill</tissue>
    </source>
</reference>
<gene>
    <name evidence="2" type="ORF">Pmani_003804</name>
</gene>
<keyword evidence="3" id="KW-1185">Reference proteome</keyword>
<evidence type="ECO:0000313" key="2">
    <source>
        <dbReference type="EMBL" id="KAK4325635.1"/>
    </source>
</evidence>
<evidence type="ECO:0000313" key="3">
    <source>
        <dbReference type="Proteomes" id="UP001292094"/>
    </source>
</evidence>
<sequence length="170" mass="18519">MRCDKSPTSCLQYYQGVTGQVRSYNYDLTTGLQLANQDYTSCIRTEKNFCGIQYMACADTVSTSPQSFSITGSTDSPVGSLVGAASCDKDWITIPCISDSSVDPTSNCQDRLCGDNFNVIESTTSGNVILFSYVRPFRIVYHTDATEGSASPAELNNRGFCLDFVQQPCV</sequence>
<comment type="caution">
    <text evidence="2">The sequence shown here is derived from an EMBL/GenBank/DDBJ whole genome shotgun (WGS) entry which is preliminary data.</text>
</comment>
<evidence type="ECO:0000259" key="1">
    <source>
        <dbReference type="Pfam" id="PF26080"/>
    </source>
</evidence>
<dbReference type="PANTHER" id="PTHR33236">
    <property type="entry name" value="INTRAFLAGELLAR TRANSPORT PROTEIN 122 FAMILY PROTEIN-RELATED"/>
    <property type="match status" value="1"/>
</dbReference>
<proteinExistence type="predicted"/>
<dbReference type="Proteomes" id="UP001292094">
    <property type="component" value="Unassembled WGS sequence"/>
</dbReference>
<dbReference type="Pfam" id="PF26080">
    <property type="entry name" value="CUB_animal"/>
    <property type="match status" value="1"/>
</dbReference>
<name>A0AAE1QEY0_9EUCA</name>
<feature type="domain" description="CUB" evidence="1">
    <location>
        <begin position="7"/>
        <end position="167"/>
    </location>
</feature>
<accession>A0AAE1QEY0</accession>
<protein>
    <recommendedName>
        <fullName evidence="1">CUB domain-containing protein</fullName>
    </recommendedName>
</protein>
<organism evidence="2 3">
    <name type="scientific">Petrolisthes manimaculis</name>
    <dbReference type="NCBI Taxonomy" id="1843537"/>
    <lineage>
        <taxon>Eukaryota</taxon>
        <taxon>Metazoa</taxon>
        <taxon>Ecdysozoa</taxon>
        <taxon>Arthropoda</taxon>
        <taxon>Crustacea</taxon>
        <taxon>Multicrustacea</taxon>
        <taxon>Malacostraca</taxon>
        <taxon>Eumalacostraca</taxon>
        <taxon>Eucarida</taxon>
        <taxon>Decapoda</taxon>
        <taxon>Pleocyemata</taxon>
        <taxon>Anomura</taxon>
        <taxon>Galatheoidea</taxon>
        <taxon>Porcellanidae</taxon>
        <taxon>Petrolisthes</taxon>
    </lineage>
</organism>
<dbReference type="AlphaFoldDB" id="A0AAE1QEY0"/>
<dbReference type="PANTHER" id="PTHR33236:SF6">
    <property type="entry name" value="CUB DOMAIN-CONTAINING PROTEIN"/>
    <property type="match status" value="1"/>
</dbReference>